<dbReference type="RefSeq" id="WP_088000016.1">
    <property type="nucleotide sequence ID" value="NZ_BMHB01000001.1"/>
</dbReference>
<dbReference type="AlphaFoldDB" id="A0A8J3ALE2"/>
<dbReference type="PANTHER" id="PTHR31571">
    <property type="entry name" value="ALTERED INHERITANCE OF MITOCHONDRIA PROTEIN 6"/>
    <property type="match status" value="1"/>
</dbReference>
<dbReference type="CDD" id="cd08577">
    <property type="entry name" value="PI-PLCc_GDPD_SF_unchar3"/>
    <property type="match status" value="1"/>
</dbReference>
<dbReference type="InterPro" id="IPR051236">
    <property type="entry name" value="HAT_RTT109-like"/>
</dbReference>
<keyword evidence="2" id="KW-0732">Signal</keyword>
<dbReference type="InterPro" id="IPR039559">
    <property type="entry name" value="AIM6_PI-PLC-like_dom"/>
</dbReference>
<name>A0A8J3ALE2_9BACI</name>
<reference evidence="4" key="1">
    <citation type="journal article" date="2019" name="Int. J. Syst. Evol. Microbiol.">
        <title>The Global Catalogue of Microorganisms (GCM) 10K type strain sequencing project: providing services to taxonomists for standard genome sequencing and annotation.</title>
        <authorList>
            <consortium name="The Broad Institute Genomics Platform"/>
            <consortium name="The Broad Institute Genome Sequencing Center for Infectious Disease"/>
            <person name="Wu L."/>
            <person name="Ma J."/>
        </authorList>
    </citation>
    <scope>NUCLEOTIDE SEQUENCE [LARGE SCALE GENOMIC DNA]</scope>
    <source>
        <strain evidence="4">CGMCC 1.14993</strain>
    </source>
</reference>
<gene>
    <name evidence="3" type="ORF">GCM10007380_25210</name>
</gene>
<dbReference type="SUPFAM" id="SSF51695">
    <property type="entry name" value="PLC-like phosphodiesterases"/>
    <property type="match status" value="1"/>
</dbReference>
<dbReference type="PANTHER" id="PTHR31571:SF1">
    <property type="entry name" value="ALTERED INHERITANCE OF MITOCHONDRIA PROTEIN 6"/>
    <property type="match status" value="1"/>
</dbReference>
<dbReference type="GO" id="GO:0008081">
    <property type="term" value="F:phosphoric diester hydrolase activity"/>
    <property type="evidence" value="ECO:0007669"/>
    <property type="project" value="InterPro"/>
</dbReference>
<dbReference type="InterPro" id="IPR017946">
    <property type="entry name" value="PLC-like_Pdiesterase_TIM-brl"/>
</dbReference>
<protein>
    <recommendedName>
        <fullName evidence="1">Altered inheritance of mitochondria protein 6</fullName>
    </recommendedName>
</protein>
<proteinExistence type="predicted"/>
<evidence type="ECO:0000313" key="4">
    <source>
        <dbReference type="Proteomes" id="UP000626244"/>
    </source>
</evidence>
<feature type="chain" id="PRO_5035310164" description="Altered inheritance of mitochondria protein 6" evidence="2">
    <location>
        <begin position="25"/>
        <end position="301"/>
    </location>
</feature>
<dbReference type="Gene3D" id="3.20.20.190">
    <property type="entry name" value="Phosphatidylinositol (PI) phosphodiesterase"/>
    <property type="match status" value="1"/>
</dbReference>
<dbReference type="EMBL" id="BMHB01000001">
    <property type="protein sequence ID" value="GGI14889.1"/>
    <property type="molecule type" value="Genomic_DNA"/>
</dbReference>
<dbReference type="OrthoDB" id="9794455at2"/>
<sequence length="301" mass="34258">MKKWLAILTLVASVFMITFTDAFAASTGNLFISNQQAVVPLQKAHAHNDYEHSRPLMDALEHGFTSVEADVWLIDGELLIAHDREDIRPDRTLKSLYLDPLLERVKEKHGTVYPGYDKGFTLWIDVKSEDEATYRVIHEQLKKYQNMLTKFLPSGVNQGAITVYISGNRPRILMENQPVRYAGYDGRMSDLGSSASNEFIPIISDNWTKYFTWMGNGEISASEKEKLNYIVATAHANGQKVRFWATPDMQSPAREAVWKELLNAGVDYINTDDLEGLQFFLMKNEPQLSETNFKALNNNIK</sequence>
<comment type="caution">
    <text evidence="3">The sequence shown here is derived from an EMBL/GenBank/DDBJ whole genome shotgun (WGS) entry which is preliminary data.</text>
</comment>
<evidence type="ECO:0000313" key="3">
    <source>
        <dbReference type="EMBL" id="GGI14889.1"/>
    </source>
</evidence>
<dbReference type="GO" id="GO:0006629">
    <property type="term" value="P:lipid metabolic process"/>
    <property type="evidence" value="ECO:0007669"/>
    <property type="project" value="InterPro"/>
</dbReference>
<dbReference type="Proteomes" id="UP000626244">
    <property type="component" value="Unassembled WGS sequence"/>
</dbReference>
<accession>A0A8J3ALE2</accession>
<evidence type="ECO:0000256" key="1">
    <source>
        <dbReference type="ARBA" id="ARBA00014286"/>
    </source>
</evidence>
<organism evidence="3 4">
    <name type="scientific">Gottfriedia solisilvae</name>
    <dbReference type="NCBI Taxonomy" id="1516104"/>
    <lineage>
        <taxon>Bacteria</taxon>
        <taxon>Bacillati</taxon>
        <taxon>Bacillota</taxon>
        <taxon>Bacilli</taxon>
        <taxon>Bacillales</taxon>
        <taxon>Bacillaceae</taxon>
        <taxon>Gottfriedia</taxon>
    </lineage>
</organism>
<feature type="signal peptide" evidence="2">
    <location>
        <begin position="1"/>
        <end position="24"/>
    </location>
</feature>
<evidence type="ECO:0000256" key="2">
    <source>
        <dbReference type="SAM" id="SignalP"/>
    </source>
</evidence>
<dbReference type="Pfam" id="PF13653">
    <property type="entry name" value="GDPD_2"/>
    <property type="match status" value="1"/>
</dbReference>
<keyword evidence="4" id="KW-1185">Reference proteome</keyword>